<reference evidence="3 4" key="1">
    <citation type="submission" date="2024-01" db="EMBL/GenBank/DDBJ databases">
        <title>Comparative genomics of Cryptococcus and Kwoniella reveals pathogenesis evolution and contrasting modes of karyotype evolution via chromosome fusion or intercentromeric recombination.</title>
        <authorList>
            <person name="Coelho M.A."/>
            <person name="David-Palma M."/>
            <person name="Shea T."/>
            <person name="Bowers K."/>
            <person name="McGinley-Smith S."/>
            <person name="Mohammad A.W."/>
            <person name="Gnirke A."/>
            <person name="Yurkov A.M."/>
            <person name="Nowrousian M."/>
            <person name="Sun S."/>
            <person name="Cuomo C.A."/>
            <person name="Heitman J."/>
        </authorList>
    </citation>
    <scope>NUCLEOTIDE SEQUENCE [LARGE SCALE GENOMIC DNA]</scope>
    <source>
        <strain evidence="3 4">PYCC6329</strain>
    </source>
</reference>
<keyword evidence="1" id="KW-0175">Coiled coil</keyword>
<feature type="compositionally biased region" description="Basic and acidic residues" evidence="2">
    <location>
        <begin position="345"/>
        <end position="365"/>
    </location>
</feature>
<sequence length="777" mass="89498">MDYEEGEIMDCSPISTSTSAFTTHTALTPTSSGEVEDILLVSRGSDNRQPPSKSTQKIYRPPLSLLVPQSSAQGMREGQVSEDNMTRQDLLSPHQPQAYSDHPSTIYPDRIVRRVSNTTSRSSFPLEEVREIFSMPMPMMDRCVMIWELYESRSDIDMEISRIQEAHHKQLSVIQKRFDDRSLKIRDELVNLRQNLETSQSKLQKEAEEHQNTKETKNHLMIRIDGLTEVIRDLKKEKTEENQKNLNVHSDLREQLRMKISHITEMGHQISQLKTDKRMLNAQILGITSSTADNHQLKINELNGKLEEEKKKDKSVLKHLQQIAQLNRDNHLLKREVSKLESSLDQEKARGDRLDKELETSNKSRIDSGKRAEKAILSCEEIRKELYEVKAELCESTKSLERKEKQLADLGVIKDRLVRELIQTQTMANKRLEVEKNNLTQQFQVGINELRSQLERLAVEKGIINSSLIIAQSELRTCQSNLSVREEENKELKMKIRDLNKDIKDKTKREKEWQGKMERLKVLNADVEKLNEEVFNLKGQLIKQIIPPEKTIPLAVRKSTNSGYNSKSISKEDRLTSIGSNSELLLRASSPLSSAPPSPDPTTPRSIPKPYSAKTLAKDCSTIISESACDDHDQRRLVVISRSKLDELRGQLEAAKLENERLKENKKSTTVKDLDGHGVMTPSQESEISSTSTIFRPNRDEYYVTDKWSKEIREEPDWTKRYKMQLRELIGVVEAKRNEVFLNILKRPRQGAEDPSQSDLVDVNKIDRRPQKRRIYL</sequence>
<organism evidence="3 4">
    <name type="scientific">Kwoniella europaea PYCC6329</name>
    <dbReference type="NCBI Taxonomy" id="1423913"/>
    <lineage>
        <taxon>Eukaryota</taxon>
        <taxon>Fungi</taxon>
        <taxon>Dikarya</taxon>
        <taxon>Basidiomycota</taxon>
        <taxon>Agaricomycotina</taxon>
        <taxon>Tremellomycetes</taxon>
        <taxon>Tremellales</taxon>
        <taxon>Cryptococcaceae</taxon>
        <taxon>Kwoniella</taxon>
    </lineage>
</organism>
<dbReference type="EMBL" id="CP144089">
    <property type="protein sequence ID" value="WWD06185.1"/>
    <property type="molecule type" value="Genomic_DNA"/>
</dbReference>
<dbReference type="GeneID" id="91103072"/>
<feature type="region of interest" description="Disordered" evidence="2">
    <location>
        <begin position="672"/>
        <end position="692"/>
    </location>
</feature>
<keyword evidence="4" id="KW-1185">Reference proteome</keyword>
<dbReference type="Proteomes" id="UP001358614">
    <property type="component" value="Chromosome 1"/>
</dbReference>
<feature type="coiled-coil region" evidence="1">
    <location>
        <begin position="186"/>
        <end position="244"/>
    </location>
</feature>
<evidence type="ECO:0000313" key="4">
    <source>
        <dbReference type="Proteomes" id="UP001358614"/>
    </source>
</evidence>
<dbReference type="RefSeq" id="XP_066084152.1">
    <property type="nucleotide sequence ID" value="XM_066228055.1"/>
</dbReference>
<gene>
    <name evidence="3" type="ORF">V865_004270</name>
</gene>
<feature type="coiled-coil region" evidence="1">
    <location>
        <begin position="482"/>
        <end position="540"/>
    </location>
</feature>
<evidence type="ECO:0000256" key="2">
    <source>
        <dbReference type="SAM" id="MobiDB-lite"/>
    </source>
</evidence>
<protein>
    <submittedName>
        <fullName evidence="3">Uncharacterized protein</fullName>
    </submittedName>
</protein>
<accession>A0AAX4KII7</accession>
<dbReference type="AlphaFoldDB" id="A0AAX4KII7"/>
<dbReference type="KEGG" id="ker:91103072"/>
<evidence type="ECO:0000256" key="1">
    <source>
        <dbReference type="SAM" id="Coils"/>
    </source>
</evidence>
<feature type="region of interest" description="Disordered" evidence="2">
    <location>
        <begin position="340"/>
        <end position="365"/>
    </location>
</feature>
<proteinExistence type="predicted"/>
<evidence type="ECO:0000313" key="3">
    <source>
        <dbReference type="EMBL" id="WWD06185.1"/>
    </source>
</evidence>
<name>A0AAX4KII7_9TREE</name>
<feature type="coiled-coil region" evidence="1">
    <location>
        <begin position="400"/>
        <end position="442"/>
    </location>
</feature>
<feature type="region of interest" description="Disordered" evidence="2">
    <location>
        <begin position="589"/>
        <end position="612"/>
    </location>
</feature>
<feature type="coiled-coil region" evidence="1">
    <location>
        <begin position="638"/>
        <end position="672"/>
    </location>
</feature>